<evidence type="ECO:0000259" key="9">
    <source>
        <dbReference type="PROSITE" id="PS50850"/>
    </source>
</evidence>
<feature type="transmembrane region" description="Helical" evidence="8">
    <location>
        <begin position="367"/>
        <end position="390"/>
    </location>
</feature>
<evidence type="ECO:0000256" key="3">
    <source>
        <dbReference type="ARBA" id="ARBA00022692"/>
    </source>
</evidence>
<keyword evidence="4 8" id="KW-1133">Transmembrane helix</keyword>
<evidence type="ECO:0000256" key="4">
    <source>
        <dbReference type="ARBA" id="ARBA00022989"/>
    </source>
</evidence>
<dbReference type="PRINTS" id="PR00455">
    <property type="entry name" value="HTHTETR"/>
</dbReference>
<feature type="domain" description="HTH tetR-type" evidence="10">
    <location>
        <begin position="491"/>
        <end position="551"/>
    </location>
</feature>
<dbReference type="PROSITE" id="PS50977">
    <property type="entry name" value="HTH_TETR_2"/>
    <property type="match status" value="1"/>
</dbReference>
<dbReference type="AlphaFoldDB" id="G4D064"/>
<dbReference type="InterPro" id="IPR011701">
    <property type="entry name" value="MFS"/>
</dbReference>
<comment type="subcellular location">
    <subcellularLocation>
        <location evidence="1">Cell membrane</location>
        <topology evidence="1">Multi-pass membrane protein</topology>
    </subcellularLocation>
</comment>
<feature type="transmembrane region" description="Helical" evidence="8">
    <location>
        <begin position="244"/>
        <end position="265"/>
    </location>
</feature>
<evidence type="ECO:0000256" key="7">
    <source>
        <dbReference type="PROSITE-ProRule" id="PRU00335"/>
    </source>
</evidence>
<keyword evidence="6 8" id="KW-0472">Membrane</keyword>
<evidence type="ECO:0000256" key="2">
    <source>
        <dbReference type="ARBA" id="ARBA00022448"/>
    </source>
</evidence>
<dbReference type="Pfam" id="PF07690">
    <property type="entry name" value="MFS_1"/>
    <property type="match status" value="1"/>
</dbReference>
<dbReference type="GO" id="GO:0005886">
    <property type="term" value="C:plasma membrane"/>
    <property type="evidence" value="ECO:0007669"/>
    <property type="project" value="UniProtKB-SubCell"/>
</dbReference>
<dbReference type="PANTHER" id="PTHR42718:SF9">
    <property type="entry name" value="MAJOR FACILITATOR SUPERFAMILY MULTIDRUG TRANSPORTER MFSC"/>
    <property type="match status" value="1"/>
</dbReference>
<dbReference type="Proteomes" id="UP000005332">
    <property type="component" value="Unassembled WGS sequence"/>
</dbReference>
<evidence type="ECO:0000256" key="5">
    <source>
        <dbReference type="ARBA" id="ARBA00023125"/>
    </source>
</evidence>
<dbReference type="InterPro" id="IPR036259">
    <property type="entry name" value="MFS_trans_sf"/>
</dbReference>
<dbReference type="HOGENOM" id="CLU_000960_28_2_11"/>
<dbReference type="CDD" id="cd17321">
    <property type="entry name" value="MFS_MMR_MDR_like"/>
    <property type="match status" value="1"/>
</dbReference>
<gene>
    <name evidence="11" type="ORF">HMPREF9153_2086</name>
</gene>
<name>G4D064_9ACTN</name>
<dbReference type="GO" id="GO:0003677">
    <property type="term" value="F:DNA binding"/>
    <property type="evidence" value="ECO:0007669"/>
    <property type="project" value="UniProtKB-UniRule"/>
</dbReference>
<feature type="transmembrane region" description="Helical" evidence="8">
    <location>
        <begin position="88"/>
        <end position="108"/>
    </location>
</feature>
<feature type="DNA-binding region" description="H-T-H motif" evidence="7">
    <location>
        <begin position="514"/>
        <end position="533"/>
    </location>
</feature>
<dbReference type="SUPFAM" id="SSF103473">
    <property type="entry name" value="MFS general substrate transporter"/>
    <property type="match status" value="1"/>
</dbReference>
<proteinExistence type="predicted"/>
<evidence type="ECO:0000256" key="6">
    <source>
        <dbReference type="ARBA" id="ARBA00023136"/>
    </source>
</evidence>
<dbReference type="Gene3D" id="1.10.357.10">
    <property type="entry name" value="Tetracycline Repressor, domain 2"/>
    <property type="match status" value="1"/>
</dbReference>
<dbReference type="PATRIC" id="fig|997355.3.peg.2059"/>
<feature type="transmembrane region" description="Helical" evidence="8">
    <location>
        <begin position="205"/>
        <end position="223"/>
    </location>
</feature>
<evidence type="ECO:0000256" key="8">
    <source>
        <dbReference type="SAM" id="Phobius"/>
    </source>
</evidence>
<dbReference type="InterPro" id="IPR020846">
    <property type="entry name" value="MFS_dom"/>
</dbReference>
<reference evidence="11 12" key="1">
    <citation type="submission" date="2011-06" db="EMBL/GenBank/DDBJ databases">
        <authorList>
            <person name="Muzny D."/>
            <person name="Qin X."/>
            <person name="Deng J."/>
            <person name="Jiang H."/>
            <person name="Liu Y."/>
            <person name="Qu J."/>
            <person name="Song X.-Z."/>
            <person name="Zhang L."/>
            <person name="Thornton R."/>
            <person name="Coyle M."/>
            <person name="Francisco L."/>
            <person name="Jackson L."/>
            <person name="Javaid M."/>
            <person name="Korchina V."/>
            <person name="Kovar C."/>
            <person name="Mata R."/>
            <person name="Mathew T."/>
            <person name="Ngo R."/>
            <person name="Nguyen L."/>
            <person name="Nguyen N."/>
            <person name="Okwuonu G."/>
            <person name="Ongeri F."/>
            <person name="Pham C."/>
            <person name="Simmons D."/>
            <person name="Wilczek-Boney K."/>
            <person name="Hale W."/>
            <person name="Jakkamsetti A."/>
            <person name="Pham P."/>
            <person name="Ruth R."/>
            <person name="San Lucas F."/>
            <person name="Warren J."/>
            <person name="Zhang J."/>
            <person name="Zhao Z."/>
            <person name="Zhou C."/>
            <person name="Zhu D."/>
            <person name="Lee S."/>
            <person name="Bess C."/>
            <person name="Blankenburg K."/>
            <person name="Forbes L."/>
            <person name="Fu Q."/>
            <person name="Gubbala S."/>
            <person name="Hirani K."/>
            <person name="Jayaseelan J.C."/>
            <person name="Lara F."/>
            <person name="Munidasa M."/>
            <person name="Palculict T."/>
            <person name="Patil S."/>
            <person name="Pu L.-L."/>
            <person name="Saada N."/>
            <person name="Tang L."/>
            <person name="Weissenberger G."/>
            <person name="Zhu Y."/>
            <person name="Hemphill L."/>
            <person name="Shang Y."/>
            <person name="Youmans B."/>
            <person name="Ayvaz T."/>
            <person name="Ross M."/>
            <person name="Santibanez J."/>
            <person name="Aqrawi P."/>
            <person name="Gross S."/>
            <person name="Joshi V."/>
            <person name="Fowler G."/>
            <person name="Nazareth L."/>
            <person name="Reid J."/>
            <person name="Worley K."/>
            <person name="Petrosino J."/>
            <person name="Highlander S."/>
            <person name="Gibbs R."/>
        </authorList>
    </citation>
    <scope>NUCLEOTIDE SEQUENCE [LARGE SCALE GENOMIC DNA]</scope>
    <source>
        <strain evidence="11 12">ATCC 25577</strain>
    </source>
</reference>
<feature type="domain" description="Major facilitator superfamily (MFS) profile" evidence="9">
    <location>
        <begin position="1"/>
        <end position="472"/>
    </location>
</feature>
<protein>
    <submittedName>
        <fullName evidence="11">Uncharacterized protein</fullName>
    </submittedName>
</protein>
<keyword evidence="12" id="KW-1185">Reference proteome</keyword>
<feature type="transmembrane region" description="Helical" evidence="8">
    <location>
        <begin position="306"/>
        <end position="327"/>
    </location>
</feature>
<dbReference type="Gene3D" id="1.20.1250.20">
    <property type="entry name" value="MFS general substrate transporter like domains"/>
    <property type="match status" value="1"/>
</dbReference>
<keyword evidence="5 7" id="KW-0238">DNA-binding</keyword>
<feature type="transmembrane region" description="Helical" evidence="8">
    <location>
        <begin position="449"/>
        <end position="470"/>
    </location>
</feature>
<dbReference type="SUPFAM" id="SSF46689">
    <property type="entry name" value="Homeodomain-like"/>
    <property type="match status" value="1"/>
</dbReference>
<sequence>MALLYVNTTMVNVALPDLGSSIHAGNRALQWIVSSYTLGFLAALLPGGLLGDSIGHRRLLLIGVCLFGVGAAVPLFSPTVIGLLVGRAVMGLGASVFTPMSLALIPWLVQAPYRARATAIWSAAGSLGAPLGPILGGLAIDNWGWKAMFAIDFVGALALVMVLAACIPPDPMRPVRRAAPAPQILLSTAGFILITAGLINSPGGYMATTSGVAALIVCLVVDSRTQSPLADLSLLRNHHFRTSAMGLMVVNLVLFGVLFIVPGFIQSVLGHSAVAGGLMLLPMAAATGLGSFAAARASKHPQSAQLALPSGLVLIGIGMGIAATKVVSGAAPIMAGLTLLGLGQGLSQSFALAHAMDQVDEEAHGTAAALINTIHQIGSMLGIAILGSLLGNRYTRAVTSQSTHLPEFIVKQINTGIGVAKATAPQFPGLRDQIDATANTAYVTAMDSVLALCSVTVIVSALLLFTTAMGRTSPSRVRLMATSRSRAAKKLELRRKIRSAAIDLFTARGYAETTVEEVAAAADVSPMTVYRHFGTKESLVLSVAKTSDVDVLLAAVSEGHVLDAASLTDAMVAHIASNPVEQLYQRVVLITSTPELGEALWTRTTTWTDALAPHMPATTSLARRAEARSLVAVGLEGLLAWPATSTQPDVRLLKQCLTESFQVWLTGSQPPEA</sequence>
<dbReference type="PROSITE" id="PS50850">
    <property type="entry name" value="MFS"/>
    <property type="match status" value="1"/>
</dbReference>
<dbReference type="Pfam" id="PF00440">
    <property type="entry name" value="TetR_N"/>
    <property type="match status" value="1"/>
</dbReference>
<dbReference type="InterPro" id="IPR009057">
    <property type="entry name" value="Homeodomain-like_sf"/>
</dbReference>
<dbReference type="PANTHER" id="PTHR42718">
    <property type="entry name" value="MAJOR FACILITATOR SUPERFAMILY MULTIDRUG TRANSPORTER MFSC"/>
    <property type="match status" value="1"/>
</dbReference>
<feature type="transmembrane region" description="Helical" evidence="8">
    <location>
        <begin position="28"/>
        <end position="47"/>
    </location>
</feature>
<comment type="caution">
    <text evidence="11">The sequence shown here is derived from an EMBL/GenBank/DDBJ whole genome shotgun (WGS) entry which is preliminary data.</text>
</comment>
<keyword evidence="3 8" id="KW-0812">Transmembrane</keyword>
<evidence type="ECO:0000259" key="10">
    <source>
        <dbReference type="PROSITE" id="PS50977"/>
    </source>
</evidence>
<dbReference type="GO" id="GO:0022857">
    <property type="term" value="F:transmembrane transporter activity"/>
    <property type="evidence" value="ECO:0007669"/>
    <property type="project" value="InterPro"/>
</dbReference>
<feature type="transmembrane region" description="Helical" evidence="8">
    <location>
        <begin position="179"/>
        <end position="199"/>
    </location>
</feature>
<evidence type="ECO:0000313" key="12">
    <source>
        <dbReference type="Proteomes" id="UP000005332"/>
    </source>
</evidence>
<feature type="transmembrane region" description="Helical" evidence="8">
    <location>
        <begin position="120"/>
        <end position="140"/>
    </location>
</feature>
<feature type="transmembrane region" description="Helical" evidence="8">
    <location>
        <begin position="59"/>
        <end position="76"/>
    </location>
</feature>
<feature type="transmembrane region" description="Helical" evidence="8">
    <location>
        <begin position="271"/>
        <end position="294"/>
    </location>
</feature>
<accession>G4D064</accession>
<organism evidence="11 12">
    <name type="scientific">Cutibacterium avidum ATCC 25577</name>
    <dbReference type="NCBI Taxonomy" id="997355"/>
    <lineage>
        <taxon>Bacteria</taxon>
        <taxon>Bacillati</taxon>
        <taxon>Actinomycetota</taxon>
        <taxon>Actinomycetes</taxon>
        <taxon>Propionibacteriales</taxon>
        <taxon>Propionibacteriaceae</taxon>
        <taxon>Cutibacterium</taxon>
    </lineage>
</organism>
<evidence type="ECO:0000313" key="11">
    <source>
        <dbReference type="EMBL" id="EGY77133.1"/>
    </source>
</evidence>
<keyword evidence="2" id="KW-0813">Transport</keyword>
<dbReference type="EMBL" id="AGBA01000015">
    <property type="protein sequence ID" value="EGY77133.1"/>
    <property type="molecule type" value="Genomic_DNA"/>
</dbReference>
<feature type="transmembrane region" description="Helical" evidence="8">
    <location>
        <begin position="146"/>
        <end position="167"/>
    </location>
</feature>
<evidence type="ECO:0000256" key="1">
    <source>
        <dbReference type="ARBA" id="ARBA00004651"/>
    </source>
</evidence>
<dbReference type="InterPro" id="IPR001647">
    <property type="entry name" value="HTH_TetR"/>
</dbReference>